<name>A0AA46SFD0_CYTFI</name>
<dbReference type="InterPro" id="IPR012347">
    <property type="entry name" value="Ferritin-like"/>
</dbReference>
<dbReference type="Proteomes" id="UP001163104">
    <property type="component" value="Chromosome"/>
</dbReference>
<dbReference type="InterPro" id="IPR021617">
    <property type="entry name" value="DUF3231"/>
</dbReference>
<protein>
    <submittedName>
        <fullName evidence="1">DUF3231 family protein</fullName>
    </submittedName>
</protein>
<gene>
    <name evidence="1" type="ORF">OD459_02110</name>
</gene>
<sequence>MKENKVHLTSGEMAVLWTGYLNDSMSLPLLDYFVKTVEDNEIKPVIEFARQLSDGHIKFLTDFFQNEKFPIPRGFSANDVNLNAQKLYTDTFMLEFIMQMAKSGLVAYGSSLGMCARKDIRAYFIKCIDQTVELFEKATGIALEKGIYLRRPFIDIPAETDMIDDKSYLSGLNPLKKPRPLNAIEIAHLSFNVETNMVGTMLALSFSQAAKSKEIISYMERGRDISKKHVKVLSATLLDNDIQAPNSADYAVKGNDESPFSERLMMQLMAFLSTLGSGNYSAAASASQRSDLILNYERLSLEIAQFAKDGADIMIKNKWLEQPPGSPNRTDLARRQS</sequence>
<dbReference type="RefSeq" id="WP_048011746.1">
    <property type="nucleotide sequence ID" value="NZ_CP107027.1"/>
</dbReference>
<dbReference type="Gene3D" id="1.20.1260.10">
    <property type="match status" value="2"/>
</dbReference>
<dbReference type="AlphaFoldDB" id="A0AA46SFD0"/>
<organism evidence="1 2">
    <name type="scientific">Cytobacillus firmus</name>
    <name type="common">Bacillus firmus</name>
    <dbReference type="NCBI Taxonomy" id="1399"/>
    <lineage>
        <taxon>Bacteria</taxon>
        <taxon>Bacillati</taxon>
        <taxon>Bacillota</taxon>
        <taxon>Bacilli</taxon>
        <taxon>Bacillales</taxon>
        <taxon>Bacillaceae</taxon>
        <taxon>Cytobacillus</taxon>
    </lineage>
</organism>
<accession>A0AA46SFD0</accession>
<evidence type="ECO:0000313" key="2">
    <source>
        <dbReference type="Proteomes" id="UP001163104"/>
    </source>
</evidence>
<reference evidence="1" key="1">
    <citation type="submission" date="2022-10" db="EMBL/GenBank/DDBJ databases">
        <title>Mechanism of multi-heavy metal repair in Cytobacillus Firmus M7.</title>
        <authorList>
            <person name="Li X."/>
            <person name="Yu C."/>
        </authorList>
    </citation>
    <scope>NUCLEOTIDE SEQUENCE</scope>
    <source>
        <strain evidence="1">M7</strain>
    </source>
</reference>
<dbReference type="Pfam" id="PF11553">
    <property type="entry name" value="DUF3231"/>
    <property type="match status" value="2"/>
</dbReference>
<evidence type="ECO:0000313" key="1">
    <source>
        <dbReference type="EMBL" id="UYG95841.1"/>
    </source>
</evidence>
<dbReference type="EMBL" id="CP107027">
    <property type="protein sequence ID" value="UYG95841.1"/>
    <property type="molecule type" value="Genomic_DNA"/>
</dbReference>
<proteinExistence type="predicted"/>